<dbReference type="UniPathway" id="UPA00868">
    <property type="reaction ID" value="UER00840"/>
</dbReference>
<dbReference type="SUPFAM" id="SSF47005">
    <property type="entry name" value="Peripheral subunit-binding domain of 2-oxo acid dehydrogenase complex"/>
    <property type="match status" value="1"/>
</dbReference>
<reference evidence="16" key="1">
    <citation type="submission" date="2015-08" db="EMBL/GenBank/DDBJ databases">
        <authorList>
            <person name="Varghese N."/>
        </authorList>
    </citation>
    <scope>NUCLEOTIDE SEQUENCE [LARGE SCALE GENOMIC DNA]</scope>
    <source>
        <strain evidence="16">DSM 18181</strain>
    </source>
</reference>
<keyword evidence="7 11" id="KW-0808">Transferase</keyword>
<dbReference type="NCBIfam" id="NF004309">
    <property type="entry name" value="PRK05704.1"/>
    <property type="match status" value="1"/>
</dbReference>
<dbReference type="STRING" id="339866.GCA_001418255_01290"/>
<organism evidence="15 16">
    <name type="scientific">Thiomonas bhubaneswarensis</name>
    <dbReference type="NCBI Taxonomy" id="339866"/>
    <lineage>
        <taxon>Bacteria</taxon>
        <taxon>Pseudomonadati</taxon>
        <taxon>Pseudomonadota</taxon>
        <taxon>Betaproteobacteria</taxon>
        <taxon>Burkholderiales</taxon>
        <taxon>Thiomonas</taxon>
    </lineage>
</organism>
<dbReference type="GO" id="GO:0045252">
    <property type="term" value="C:oxoglutarate dehydrogenase complex"/>
    <property type="evidence" value="ECO:0007669"/>
    <property type="project" value="UniProtKB-UniRule"/>
</dbReference>
<evidence type="ECO:0000256" key="8">
    <source>
        <dbReference type="ARBA" id="ARBA00022823"/>
    </source>
</evidence>
<dbReference type="InterPro" id="IPR036625">
    <property type="entry name" value="E3-bd_dom_sf"/>
</dbReference>
<comment type="catalytic activity">
    <reaction evidence="10 11">
        <text>N(6)-[(R)-dihydrolipoyl]-L-lysyl-[protein] + succinyl-CoA = N(6)-[(R)-S(8)-succinyldihydrolipoyl]-L-lysyl-[protein] + CoA</text>
        <dbReference type="Rhea" id="RHEA:15213"/>
        <dbReference type="Rhea" id="RHEA-COMP:10475"/>
        <dbReference type="Rhea" id="RHEA-COMP:20092"/>
        <dbReference type="ChEBI" id="CHEBI:57287"/>
        <dbReference type="ChEBI" id="CHEBI:57292"/>
        <dbReference type="ChEBI" id="CHEBI:83100"/>
        <dbReference type="ChEBI" id="CHEBI:83120"/>
        <dbReference type="EC" id="2.3.1.61"/>
    </reaction>
</comment>
<keyword evidence="8 11" id="KW-0450">Lipoyl</keyword>
<dbReference type="AlphaFoldDB" id="A0A0K6HZD4"/>
<dbReference type="Gene3D" id="4.10.320.10">
    <property type="entry name" value="E3-binding domain"/>
    <property type="match status" value="1"/>
</dbReference>
<evidence type="ECO:0000256" key="10">
    <source>
        <dbReference type="ARBA" id="ARBA00052761"/>
    </source>
</evidence>
<dbReference type="PROSITE" id="PS51826">
    <property type="entry name" value="PSBD"/>
    <property type="match status" value="1"/>
</dbReference>
<evidence type="ECO:0000256" key="7">
    <source>
        <dbReference type="ARBA" id="ARBA00022679"/>
    </source>
</evidence>
<evidence type="ECO:0000256" key="9">
    <source>
        <dbReference type="ARBA" id="ARBA00023315"/>
    </source>
</evidence>
<evidence type="ECO:0000313" key="15">
    <source>
        <dbReference type="EMBL" id="CUA96235.1"/>
    </source>
</evidence>
<evidence type="ECO:0000256" key="12">
    <source>
        <dbReference type="SAM" id="MobiDB-lite"/>
    </source>
</evidence>
<gene>
    <name evidence="15" type="ORF">Ga0061069_10457</name>
</gene>
<protein>
    <recommendedName>
        <fullName evidence="5 11">Dihydrolipoyllysine-residue succinyltransferase component of 2-oxoglutarate dehydrogenase complex</fullName>
        <ecNumber evidence="4 11">2.3.1.61</ecNumber>
    </recommendedName>
    <alternativeName>
        <fullName evidence="11">2-oxoglutarate dehydrogenase complex component E2</fullName>
    </alternativeName>
</protein>
<dbReference type="InterPro" id="IPR004167">
    <property type="entry name" value="PSBD"/>
</dbReference>
<evidence type="ECO:0000256" key="6">
    <source>
        <dbReference type="ARBA" id="ARBA00022532"/>
    </source>
</evidence>
<feature type="compositionally biased region" description="Low complexity" evidence="12">
    <location>
        <begin position="161"/>
        <end position="178"/>
    </location>
</feature>
<dbReference type="Pfam" id="PF00364">
    <property type="entry name" value="Biotin_lipoyl"/>
    <property type="match status" value="1"/>
</dbReference>
<comment type="pathway">
    <text evidence="2 11">Amino-acid degradation; L-lysine degradation via saccharopine pathway; glutaryl-CoA from L-lysine: step 6/6.</text>
</comment>
<dbReference type="RefSeq" id="WP_055450213.1">
    <property type="nucleotide sequence ID" value="NZ_CYHF01000004.1"/>
</dbReference>
<feature type="domain" description="Peripheral subunit-binding (PSBD)" evidence="14">
    <location>
        <begin position="111"/>
        <end position="148"/>
    </location>
</feature>
<dbReference type="SUPFAM" id="SSF52777">
    <property type="entry name" value="CoA-dependent acyltransferases"/>
    <property type="match status" value="1"/>
</dbReference>
<evidence type="ECO:0000256" key="4">
    <source>
        <dbReference type="ARBA" id="ARBA00012945"/>
    </source>
</evidence>
<dbReference type="InterPro" id="IPR003016">
    <property type="entry name" value="2-oxoA_DH_lipoyl-BS"/>
</dbReference>
<dbReference type="InterPro" id="IPR006255">
    <property type="entry name" value="SucB"/>
</dbReference>
<proteinExistence type="inferred from homology"/>
<dbReference type="InterPro" id="IPR001078">
    <property type="entry name" value="2-oxoacid_DH_actylTfrase"/>
</dbReference>
<dbReference type="EMBL" id="CYHF01000004">
    <property type="protein sequence ID" value="CUA96235.1"/>
    <property type="molecule type" value="Genomic_DNA"/>
</dbReference>
<dbReference type="InterPro" id="IPR050537">
    <property type="entry name" value="2-oxoacid_dehydrogenase"/>
</dbReference>
<evidence type="ECO:0000259" key="13">
    <source>
        <dbReference type="PROSITE" id="PS50968"/>
    </source>
</evidence>
<dbReference type="PROSITE" id="PS00189">
    <property type="entry name" value="LIPOYL"/>
    <property type="match status" value="1"/>
</dbReference>
<keyword evidence="9 11" id="KW-0012">Acyltransferase</keyword>
<dbReference type="GO" id="GO:0006099">
    <property type="term" value="P:tricarboxylic acid cycle"/>
    <property type="evidence" value="ECO:0007669"/>
    <property type="project" value="UniProtKB-UniRule"/>
</dbReference>
<accession>A0A0K6HZD4</accession>
<evidence type="ECO:0000259" key="14">
    <source>
        <dbReference type="PROSITE" id="PS51826"/>
    </source>
</evidence>
<evidence type="ECO:0000256" key="2">
    <source>
        <dbReference type="ARBA" id="ARBA00005145"/>
    </source>
</evidence>
<dbReference type="PANTHER" id="PTHR43416:SF5">
    <property type="entry name" value="DIHYDROLIPOYLLYSINE-RESIDUE SUCCINYLTRANSFERASE COMPONENT OF 2-OXOGLUTARATE DEHYDROGENASE COMPLEX, MITOCHONDRIAL"/>
    <property type="match status" value="1"/>
</dbReference>
<dbReference type="InterPro" id="IPR000089">
    <property type="entry name" value="Biotin_lipoyl"/>
</dbReference>
<dbReference type="Gene3D" id="2.40.50.100">
    <property type="match status" value="1"/>
</dbReference>
<sequence>MALIDIKVPQLSESVAEATLLSWKKKPGEAVAQDEIVIEIETDKVVLEVPAPAAGVMAQIVKNDGEAVTSDEVIAKIDTEAKPQTSPLPVAAATPPSAAPAAATSGSAGAAAMPAAAKIMAEQGVNPADVEGTGRGGRITKADALAAAAAPKSPAPPAAPAVPAASATPTTKPAASASMPSLTIPALQSVDADLDLAAYTDRPEQRVPMSRLRARIAERLLQSQATNAILTTFNEVNMKPVIDLRNLYKDRFEKQHGVKLGFMSFFVRAAVHALRKFPLLNASIDGNDIVYHGYFDIGIAVGSPRGLVVPILRNADQMSFADIEKAIADFGVKARDGKLSIEELTGGTFSISNGGVFGSMLSTPIINPPQSAILGIHATKDRPVVENGEIVIRPMNYLALSYDHRLIDGREAVLGLVAMKEALEDPARLLLDL</sequence>
<dbReference type="PANTHER" id="PTHR43416">
    <property type="entry name" value="DIHYDROLIPOYLLYSINE-RESIDUE SUCCINYLTRANSFERASE COMPONENT OF 2-OXOGLUTARATE DEHYDROGENASE COMPLEX, MITOCHONDRIAL-RELATED"/>
    <property type="match status" value="1"/>
</dbReference>
<dbReference type="GO" id="GO:0004149">
    <property type="term" value="F:dihydrolipoyllysine-residue succinyltransferase activity"/>
    <property type="evidence" value="ECO:0007669"/>
    <property type="project" value="UniProtKB-UniRule"/>
</dbReference>
<evidence type="ECO:0000313" key="16">
    <source>
        <dbReference type="Proteomes" id="UP000183649"/>
    </source>
</evidence>
<dbReference type="NCBIfam" id="TIGR01347">
    <property type="entry name" value="sucB"/>
    <property type="match status" value="1"/>
</dbReference>
<dbReference type="Pfam" id="PF00198">
    <property type="entry name" value="2-oxoacid_dh"/>
    <property type="match status" value="1"/>
</dbReference>
<dbReference type="EC" id="2.3.1.61" evidence="4 11"/>
<feature type="region of interest" description="Disordered" evidence="12">
    <location>
        <begin position="79"/>
        <end position="103"/>
    </location>
</feature>
<dbReference type="SUPFAM" id="SSF51230">
    <property type="entry name" value="Single hybrid motif"/>
    <property type="match status" value="1"/>
</dbReference>
<evidence type="ECO:0000256" key="5">
    <source>
        <dbReference type="ARBA" id="ARBA00019511"/>
    </source>
</evidence>
<comment type="similarity">
    <text evidence="3 11">Belongs to the 2-oxoacid dehydrogenase family.</text>
</comment>
<comment type="function">
    <text evidence="1 11">E2 component of the 2-oxoglutarate dehydrogenase (OGDH) complex which catalyzes the second step in the conversion of 2-oxoglutarate to succinyl-CoA and CO(2).</text>
</comment>
<dbReference type="Pfam" id="PF02817">
    <property type="entry name" value="E3_binding"/>
    <property type="match status" value="1"/>
</dbReference>
<name>A0A0K6HZD4_9BURK</name>
<dbReference type="CDD" id="cd06849">
    <property type="entry name" value="lipoyl_domain"/>
    <property type="match status" value="1"/>
</dbReference>
<dbReference type="InterPro" id="IPR011053">
    <property type="entry name" value="Single_hybrid_motif"/>
</dbReference>
<feature type="domain" description="Lipoyl-binding" evidence="13">
    <location>
        <begin position="3"/>
        <end position="78"/>
    </location>
</feature>
<comment type="cofactor">
    <cofactor evidence="11">
        <name>(R)-lipoate</name>
        <dbReference type="ChEBI" id="CHEBI:83088"/>
    </cofactor>
    <text evidence="11">Binds 1 lipoyl cofactor covalently.</text>
</comment>
<dbReference type="Proteomes" id="UP000183649">
    <property type="component" value="Unassembled WGS sequence"/>
</dbReference>
<dbReference type="GO" id="GO:0033512">
    <property type="term" value="P:L-lysine catabolic process to acetyl-CoA via saccharopine"/>
    <property type="evidence" value="ECO:0007669"/>
    <property type="project" value="UniProtKB-UniRule"/>
</dbReference>
<dbReference type="GO" id="GO:0005829">
    <property type="term" value="C:cytosol"/>
    <property type="evidence" value="ECO:0007669"/>
    <property type="project" value="TreeGrafter"/>
</dbReference>
<dbReference type="OrthoDB" id="9805770at2"/>
<feature type="compositionally biased region" description="Low complexity" evidence="12">
    <location>
        <begin position="91"/>
        <end position="103"/>
    </location>
</feature>
<evidence type="ECO:0000256" key="1">
    <source>
        <dbReference type="ARBA" id="ARBA00004052"/>
    </source>
</evidence>
<dbReference type="PROSITE" id="PS50968">
    <property type="entry name" value="BIOTINYL_LIPOYL"/>
    <property type="match status" value="1"/>
</dbReference>
<feature type="region of interest" description="Disordered" evidence="12">
    <location>
        <begin position="147"/>
        <end position="179"/>
    </location>
</feature>
<evidence type="ECO:0000256" key="11">
    <source>
        <dbReference type="RuleBase" id="RU361138"/>
    </source>
</evidence>
<keyword evidence="16" id="KW-1185">Reference proteome</keyword>
<evidence type="ECO:0000256" key="3">
    <source>
        <dbReference type="ARBA" id="ARBA00007317"/>
    </source>
</evidence>
<keyword evidence="6 11" id="KW-0816">Tricarboxylic acid cycle</keyword>
<dbReference type="InterPro" id="IPR023213">
    <property type="entry name" value="CAT-like_dom_sf"/>
</dbReference>
<dbReference type="Gene3D" id="3.30.559.10">
    <property type="entry name" value="Chloramphenicol acetyltransferase-like domain"/>
    <property type="match status" value="1"/>
</dbReference>